<proteinExistence type="predicted"/>
<evidence type="ECO:0000313" key="2">
    <source>
        <dbReference type="EMBL" id="APC41936.1"/>
    </source>
</evidence>
<evidence type="ECO:0000259" key="1">
    <source>
        <dbReference type="Pfam" id="PF14261"/>
    </source>
</evidence>
<accession>A0A1J0GLX1</accession>
<organism evidence="2 3">
    <name type="scientific">Clostridium estertheticum subsp. estertheticum</name>
    <dbReference type="NCBI Taxonomy" id="1552"/>
    <lineage>
        <taxon>Bacteria</taxon>
        <taxon>Bacillati</taxon>
        <taxon>Bacillota</taxon>
        <taxon>Clostridia</taxon>
        <taxon>Eubacteriales</taxon>
        <taxon>Clostridiaceae</taxon>
        <taxon>Clostridium</taxon>
    </lineage>
</organism>
<dbReference type="AlphaFoldDB" id="A0A1J0GLX1"/>
<dbReference type="InterPro" id="IPR025587">
    <property type="entry name" value="DUF4351"/>
</dbReference>
<dbReference type="PANTHER" id="PTHR34613">
    <property type="entry name" value="SLL0800 PROTEIN"/>
    <property type="match status" value="1"/>
</dbReference>
<dbReference type="PANTHER" id="PTHR34613:SF1">
    <property type="entry name" value="SLL6017 PROTEIN"/>
    <property type="match status" value="1"/>
</dbReference>
<dbReference type="KEGG" id="ceu:A7L45_18635"/>
<dbReference type="EMBL" id="CP015756">
    <property type="protein sequence ID" value="APC41936.1"/>
    <property type="molecule type" value="Genomic_DNA"/>
</dbReference>
<reference evidence="3" key="1">
    <citation type="journal article" date="2016" name="Front. Microbiol.">
        <title>Complete Genome Sequence of Clostridium estertheticum DSM 8809, a Microbe Identified in Spoiled Vacuum Packed Beef.</title>
        <authorList>
            <person name="Yu Z."/>
            <person name="Gunn L."/>
            <person name="Brennan E."/>
            <person name="Reid R."/>
            <person name="Wall P.G."/>
            <person name="Gaora O.P."/>
            <person name="Hurley D."/>
            <person name="Bolton D."/>
            <person name="Fanning S."/>
        </authorList>
    </citation>
    <scope>NUCLEOTIDE SEQUENCE [LARGE SCALE GENOMIC DNA]</scope>
    <source>
        <strain evidence="3">DSM 8809</strain>
    </source>
</reference>
<evidence type="ECO:0000313" key="3">
    <source>
        <dbReference type="Proteomes" id="UP000182569"/>
    </source>
</evidence>
<sequence length="294" mass="35041">MSYETRPQTYDETIRILEKKDYRGIAEFILPSVKEADEISLEHTKLSVPDMREMDFLAKINMNKESFILHIEFETVYKSNAQMMKRMLRYYTYIKWHNDLPIYQVLMVLKKPVNVKNIKGSFESTVQGLEIMKYNYKVIKAYEIDKNEILSQKSIVFYPLRVFMKHDGETEKEHILECLSVVEKIEDTDYYFLTVECLKKIYQTSEYEEFVEEEIYMSSALYKEPYEKGREEGLQEGETKTLARTTIKFLIKKFGIIPDDLKESIQKLDATTLEIIIDNILEYESLDQIKKYIR</sequence>
<dbReference type="RefSeq" id="WP_071614229.1">
    <property type="nucleotide sequence ID" value="NZ_CP015756.1"/>
</dbReference>
<dbReference type="Proteomes" id="UP000182569">
    <property type="component" value="Chromosome"/>
</dbReference>
<gene>
    <name evidence="2" type="ORF">A7L45_18635</name>
</gene>
<name>A0A1J0GLX1_9CLOT</name>
<feature type="domain" description="DUF4351" evidence="1">
    <location>
        <begin position="232"/>
        <end position="292"/>
    </location>
</feature>
<dbReference type="Pfam" id="PF14261">
    <property type="entry name" value="DUF4351"/>
    <property type="match status" value="1"/>
</dbReference>
<dbReference type="OrthoDB" id="1980949at2"/>
<keyword evidence="3" id="KW-1185">Reference proteome</keyword>
<protein>
    <recommendedName>
        <fullName evidence="1">DUF4351 domain-containing protein</fullName>
    </recommendedName>
</protein>